<dbReference type="AlphaFoldDB" id="A0A0D8HJ17"/>
<dbReference type="STRING" id="1280514.AXFE_12790"/>
<dbReference type="EMBL" id="JXYS01000029">
    <property type="protein sequence ID" value="KJF17782.1"/>
    <property type="molecule type" value="Genomic_DNA"/>
</dbReference>
<proteinExistence type="predicted"/>
<comment type="caution">
    <text evidence="1">The sequence shown here is derived from an EMBL/GenBank/DDBJ whole genome shotgun (WGS) entry which is preliminary data.</text>
</comment>
<gene>
    <name evidence="1" type="ORF">AXFE_12790</name>
</gene>
<evidence type="ECO:0000313" key="1">
    <source>
        <dbReference type="EMBL" id="KJF17782.1"/>
    </source>
</evidence>
<name>A0A0D8HJ17_9ACTN</name>
<protein>
    <submittedName>
        <fullName evidence="1">Uncharacterized protein</fullName>
    </submittedName>
</protein>
<keyword evidence="2" id="KW-1185">Reference proteome</keyword>
<reference evidence="1 2" key="1">
    <citation type="submission" date="2015-01" db="EMBL/GenBank/DDBJ databases">
        <title>Draft genome of the acidophilic iron oxidizer Acidithrix ferrooxidans strain Py-F3.</title>
        <authorList>
            <person name="Poehlein A."/>
            <person name="Eisen S."/>
            <person name="Schloemann M."/>
            <person name="Johnson B.D."/>
            <person name="Daniel R."/>
            <person name="Muehling M."/>
        </authorList>
    </citation>
    <scope>NUCLEOTIDE SEQUENCE [LARGE SCALE GENOMIC DNA]</scope>
    <source>
        <strain evidence="1 2">Py-F3</strain>
    </source>
</reference>
<organism evidence="1 2">
    <name type="scientific">Acidithrix ferrooxidans</name>
    <dbReference type="NCBI Taxonomy" id="1280514"/>
    <lineage>
        <taxon>Bacteria</taxon>
        <taxon>Bacillati</taxon>
        <taxon>Actinomycetota</taxon>
        <taxon>Acidimicrobiia</taxon>
        <taxon>Acidimicrobiales</taxon>
        <taxon>Acidimicrobiaceae</taxon>
        <taxon>Acidithrix</taxon>
    </lineage>
</organism>
<accession>A0A0D8HJ17</accession>
<evidence type="ECO:0000313" key="2">
    <source>
        <dbReference type="Proteomes" id="UP000032360"/>
    </source>
</evidence>
<dbReference type="Proteomes" id="UP000032360">
    <property type="component" value="Unassembled WGS sequence"/>
</dbReference>
<sequence length="57" mass="6273">MLCENCRLGTTVEISLNIGGHNVTLRSCSHCEKRIWNADGDSVEVSEVLTLATALRR</sequence>